<evidence type="ECO:0000313" key="2">
    <source>
        <dbReference type="Proteomes" id="UP001226091"/>
    </source>
</evidence>
<dbReference type="EMBL" id="CP126116">
    <property type="protein sequence ID" value="WHZ57662.1"/>
    <property type="molecule type" value="Genomic_DNA"/>
</dbReference>
<name>A0ACD4RBX6_9BACI</name>
<dbReference type="Proteomes" id="UP001226091">
    <property type="component" value="Chromosome"/>
</dbReference>
<evidence type="ECO:0000313" key="1">
    <source>
        <dbReference type="EMBL" id="WHZ57662.1"/>
    </source>
</evidence>
<gene>
    <name evidence="1" type="ORF">QLQ22_23965</name>
</gene>
<organism evidence="1 2">
    <name type="scientific">Metabacillus hrfriensis</name>
    <dbReference type="NCBI Taxonomy" id="3048891"/>
    <lineage>
        <taxon>Bacteria</taxon>
        <taxon>Bacillati</taxon>
        <taxon>Bacillota</taxon>
        <taxon>Bacilli</taxon>
        <taxon>Bacillales</taxon>
        <taxon>Bacillaceae</taxon>
        <taxon>Metabacillus</taxon>
    </lineage>
</organism>
<keyword evidence="2" id="KW-1185">Reference proteome</keyword>
<sequence>MGRKCTISFIFFMLISFSAQAKTIPAIPAIPKESPDKTETIMIVVEKEHAEAVSRKITQSYPNVHIRRTYKKVFSGFTVEGKHKDLTAIQKEPHVLHASPVTAYHADIEESVPFYRR</sequence>
<reference evidence="2" key="1">
    <citation type="journal article" date="2025" name="Aquaculture">
        <title>Assessment of the bioflocculant production and safety properties of Metabacillus hrfriensis sp. nov. based on phenotypic and whole-genome sequencing analysis.</title>
        <authorList>
            <person name="Zhang R."/>
            <person name="Zhao Z."/>
            <person name="Luo L."/>
            <person name="Wang S."/>
            <person name="Guo K."/>
            <person name="Xu W."/>
        </authorList>
    </citation>
    <scope>NUCLEOTIDE SEQUENCE [LARGE SCALE GENOMIC DNA]</scope>
    <source>
        <strain evidence="2">CT-WN-B3</strain>
    </source>
</reference>
<accession>A0ACD4RBX6</accession>
<proteinExistence type="predicted"/>
<protein>
    <submittedName>
        <fullName evidence="1">Uncharacterized protein</fullName>
    </submittedName>
</protein>